<evidence type="ECO:0000313" key="8">
    <source>
        <dbReference type="EMBL" id="KLU20851.1"/>
    </source>
</evidence>
<protein>
    <submittedName>
        <fullName evidence="8">Chemotaxis protein</fullName>
    </submittedName>
</protein>
<dbReference type="SUPFAM" id="SSF58104">
    <property type="entry name" value="Methyl-accepting chemotaxis protein (MCP) signaling domain"/>
    <property type="match status" value="1"/>
</dbReference>
<feature type="transmembrane region" description="Helical" evidence="6">
    <location>
        <begin position="193"/>
        <end position="213"/>
    </location>
</feature>
<comment type="subcellular location">
    <subcellularLocation>
        <location evidence="1">Membrane</location>
    </subcellularLocation>
</comment>
<dbReference type="Proteomes" id="UP000035963">
    <property type="component" value="Unassembled WGS sequence"/>
</dbReference>
<dbReference type="Gene3D" id="1.10.287.950">
    <property type="entry name" value="Methyl-accepting chemotaxis protein"/>
    <property type="match status" value="1"/>
</dbReference>
<evidence type="ECO:0000256" key="2">
    <source>
        <dbReference type="ARBA" id="ARBA00022481"/>
    </source>
</evidence>
<evidence type="ECO:0000259" key="7">
    <source>
        <dbReference type="PROSITE" id="PS50111"/>
    </source>
</evidence>
<dbReference type="Pfam" id="PF12729">
    <property type="entry name" value="4HB_MCP_1"/>
    <property type="match status" value="1"/>
</dbReference>
<dbReference type="GO" id="GO:0007165">
    <property type="term" value="P:signal transduction"/>
    <property type="evidence" value="ECO:0007669"/>
    <property type="project" value="UniProtKB-KW"/>
</dbReference>
<feature type="transmembrane region" description="Helical" evidence="6">
    <location>
        <begin position="12"/>
        <end position="32"/>
    </location>
</feature>
<dbReference type="PROSITE" id="PS50111">
    <property type="entry name" value="CHEMOTAXIS_TRANSDUC_2"/>
    <property type="match status" value="1"/>
</dbReference>
<evidence type="ECO:0000313" key="9">
    <source>
        <dbReference type="Proteomes" id="UP000035963"/>
    </source>
</evidence>
<feature type="domain" description="Methyl-accepting transducer" evidence="7">
    <location>
        <begin position="275"/>
        <end position="504"/>
    </location>
</feature>
<accession>A0A0J1CK75</accession>
<dbReference type="InterPro" id="IPR024478">
    <property type="entry name" value="HlyB_4HB_MCP"/>
</dbReference>
<dbReference type="EMBL" id="AEJF01000237">
    <property type="protein sequence ID" value="KLU20851.1"/>
    <property type="molecule type" value="Genomic_DNA"/>
</dbReference>
<dbReference type="InterPro" id="IPR004089">
    <property type="entry name" value="MCPsignal_dom"/>
</dbReference>
<dbReference type="InterPro" id="IPR004090">
    <property type="entry name" value="Chemotax_Me-accpt_rcpt"/>
</dbReference>
<dbReference type="PANTHER" id="PTHR43531">
    <property type="entry name" value="PROTEIN ICFG"/>
    <property type="match status" value="1"/>
</dbReference>
<evidence type="ECO:0000256" key="4">
    <source>
        <dbReference type="PROSITE-ProRule" id="PRU00284"/>
    </source>
</evidence>
<feature type="coiled-coil region" evidence="5">
    <location>
        <begin position="294"/>
        <end position="331"/>
    </location>
</feature>
<dbReference type="InterPro" id="IPR051310">
    <property type="entry name" value="MCP_chemotaxis"/>
</dbReference>
<evidence type="ECO:0000256" key="6">
    <source>
        <dbReference type="SAM" id="Phobius"/>
    </source>
</evidence>
<dbReference type="OrthoDB" id="9177860at2"/>
<keyword evidence="9" id="KW-1185">Reference proteome</keyword>
<dbReference type="SMART" id="SM00283">
    <property type="entry name" value="MA"/>
    <property type="match status" value="1"/>
</dbReference>
<organism evidence="8 9">
    <name type="scientific">Caballeronia mineralivorans PML1(12)</name>
    <dbReference type="NCBI Taxonomy" id="908627"/>
    <lineage>
        <taxon>Bacteria</taxon>
        <taxon>Pseudomonadati</taxon>
        <taxon>Pseudomonadota</taxon>
        <taxon>Betaproteobacteria</taxon>
        <taxon>Burkholderiales</taxon>
        <taxon>Burkholderiaceae</taxon>
        <taxon>Caballeronia</taxon>
    </lineage>
</organism>
<dbReference type="PATRIC" id="fig|908627.4.peg.8766"/>
<proteinExistence type="inferred from homology"/>
<dbReference type="GO" id="GO:0004888">
    <property type="term" value="F:transmembrane signaling receptor activity"/>
    <property type="evidence" value="ECO:0007669"/>
    <property type="project" value="InterPro"/>
</dbReference>
<keyword evidence="4" id="KW-0807">Transducer</keyword>
<comment type="caution">
    <text evidence="8">The sequence shown here is derived from an EMBL/GenBank/DDBJ whole genome shotgun (WGS) entry which is preliminary data.</text>
</comment>
<evidence type="ECO:0000256" key="5">
    <source>
        <dbReference type="SAM" id="Coils"/>
    </source>
</evidence>
<dbReference type="CDD" id="cd11386">
    <property type="entry name" value="MCP_signal"/>
    <property type="match status" value="1"/>
</dbReference>
<dbReference type="AlphaFoldDB" id="A0A0J1CK75"/>
<dbReference type="FunFam" id="1.10.287.950:FF:000001">
    <property type="entry name" value="Methyl-accepting chemotaxis sensory transducer"/>
    <property type="match status" value="1"/>
</dbReference>
<keyword evidence="6" id="KW-0472">Membrane</keyword>
<sequence>MRQLKVVTRLSIAFGALLALVGVVAFVGLFGMAKINDTLKNTVDGSTQEMTLAQTMRSSLDQRSIAIRDMMLVDDKKELDSNIDKIKHEEGIYAAAARNLAEAFAAAGSVTYTEQRILDKLKANEADTLPLMAHTAELIVSGDKAAANKALLQDVRPKQTQWRGTLRELIELEKQTMQDNAALAATRYSQLRIVTVGAALAALLVGVVGALLITRSILSQLGAEPSDAQRVAGEIACGNLTTAVALAPGDKASLMASLEGMRLQLSGMVADIKTSADLIAVAAAEMAQGNVDLSQRTEQQAASLEETAASMEELTSTVKQNTDNANKANQLAQTASDAAAAGGDVVERVVTKMQEISASSSKVGEIITLIEGIAFQTNILALNAAVEAARAGEEGRGFAVVAGEVRALAQRCASAAKQVKDQIGESLNYVDSGSSLANDAGASMEQLLTSVRQVTDIMKEISAASMQQSTGIEQVSTAVSQMDQVTQQNAALVEQATAAAQAMSDQASTLRETVGVFKV</sequence>
<keyword evidence="2" id="KW-0488">Methylation</keyword>
<name>A0A0J1CK75_9BURK</name>
<comment type="similarity">
    <text evidence="3">Belongs to the methyl-accepting chemotaxis (MCP) protein family.</text>
</comment>
<evidence type="ECO:0000256" key="3">
    <source>
        <dbReference type="ARBA" id="ARBA00029447"/>
    </source>
</evidence>
<keyword evidence="6" id="KW-1133">Transmembrane helix</keyword>
<dbReference type="GO" id="GO:0006935">
    <property type="term" value="P:chemotaxis"/>
    <property type="evidence" value="ECO:0007669"/>
    <property type="project" value="InterPro"/>
</dbReference>
<dbReference type="PANTHER" id="PTHR43531:SF14">
    <property type="entry name" value="METHYL-ACCEPTING CHEMOTAXIS PROTEIN I-RELATED"/>
    <property type="match status" value="1"/>
</dbReference>
<evidence type="ECO:0000256" key="1">
    <source>
        <dbReference type="ARBA" id="ARBA00004370"/>
    </source>
</evidence>
<keyword evidence="6" id="KW-0812">Transmembrane</keyword>
<dbReference type="Pfam" id="PF00015">
    <property type="entry name" value="MCPsignal"/>
    <property type="match status" value="1"/>
</dbReference>
<reference evidence="8 9" key="1">
    <citation type="journal article" date="2015" name="Genome Announc.">
        <title>Draft Genome Sequence of Burkholderia sp. Strain PML1(12), an Ectomycorrhizosphere-Inhabiting Bacterium with Effective Mineral-Weathering Ability.</title>
        <authorList>
            <person name="Uroz S."/>
            <person name="Oger P."/>
        </authorList>
    </citation>
    <scope>NUCLEOTIDE SEQUENCE [LARGE SCALE GENOMIC DNA]</scope>
    <source>
        <strain evidence="9">PML1(12)</strain>
    </source>
</reference>
<dbReference type="PRINTS" id="PR00260">
    <property type="entry name" value="CHEMTRNSDUCR"/>
</dbReference>
<gene>
    <name evidence="8" type="ORF">EOS_39150</name>
</gene>
<dbReference type="GO" id="GO:0005886">
    <property type="term" value="C:plasma membrane"/>
    <property type="evidence" value="ECO:0007669"/>
    <property type="project" value="TreeGrafter"/>
</dbReference>
<keyword evidence="5" id="KW-0175">Coiled coil</keyword>
<dbReference type="RefSeq" id="WP_047897606.1">
    <property type="nucleotide sequence ID" value="NZ_AEJF01000237.1"/>
</dbReference>